<dbReference type="EMBL" id="JAIWQS010000003">
    <property type="protein sequence ID" value="KAJ8769820.1"/>
    <property type="molecule type" value="Genomic_DNA"/>
</dbReference>
<protein>
    <submittedName>
        <fullName evidence="1">Uncharacterized protein</fullName>
    </submittedName>
</protein>
<evidence type="ECO:0000313" key="1">
    <source>
        <dbReference type="EMBL" id="KAJ8769820.1"/>
    </source>
</evidence>
<dbReference type="Proteomes" id="UP001159364">
    <property type="component" value="Linkage Group LG03"/>
</dbReference>
<evidence type="ECO:0000313" key="2">
    <source>
        <dbReference type="Proteomes" id="UP001159364"/>
    </source>
</evidence>
<accession>A0AAV8TUB8</accession>
<name>A0AAV8TUB8_9ROSI</name>
<comment type="caution">
    <text evidence="1">The sequence shown here is derived from an EMBL/GenBank/DDBJ whole genome shotgun (WGS) entry which is preliminary data.</text>
</comment>
<keyword evidence="2" id="KW-1185">Reference proteome</keyword>
<sequence>MAKKNSNSSSPRSSSSVLEIVFWMLQRDHQAIDILLAEIDIYELFAFKHCKGRRTKLALYEGEEYDESHKVKAIDALKRMENWNLFSDTLNSLGF</sequence>
<gene>
    <name evidence="1" type="ORF">K2173_008226</name>
</gene>
<proteinExistence type="predicted"/>
<dbReference type="AlphaFoldDB" id="A0AAV8TUB8"/>
<reference evidence="1 2" key="1">
    <citation type="submission" date="2021-09" db="EMBL/GenBank/DDBJ databases">
        <title>Genomic insights and catalytic innovation underlie evolution of tropane alkaloids biosynthesis.</title>
        <authorList>
            <person name="Wang Y.-J."/>
            <person name="Tian T."/>
            <person name="Huang J.-P."/>
            <person name="Huang S.-X."/>
        </authorList>
    </citation>
    <scope>NUCLEOTIDE SEQUENCE [LARGE SCALE GENOMIC DNA]</scope>
    <source>
        <strain evidence="1">KIB-2018</strain>
        <tissue evidence="1">Leaf</tissue>
    </source>
</reference>
<organism evidence="1 2">
    <name type="scientific">Erythroxylum novogranatense</name>
    <dbReference type="NCBI Taxonomy" id="1862640"/>
    <lineage>
        <taxon>Eukaryota</taxon>
        <taxon>Viridiplantae</taxon>
        <taxon>Streptophyta</taxon>
        <taxon>Embryophyta</taxon>
        <taxon>Tracheophyta</taxon>
        <taxon>Spermatophyta</taxon>
        <taxon>Magnoliopsida</taxon>
        <taxon>eudicotyledons</taxon>
        <taxon>Gunneridae</taxon>
        <taxon>Pentapetalae</taxon>
        <taxon>rosids</taxon>
        <taxon>fabids</taxon>
        <taxon>Malpighiales</taxon>
        <taxon>Erythroxylaceae</taxon>
        <taxon>Erythroxylum</taxon>
    </lineage>
</organism>